<dbReference type="PANTHER" id="PTHR13069:SF21">
    <property type="entry name" value="ALKYLATED DNA REPAIR PROTEIN ALKB HOMOLOG 8"/>
    <property type="match status" value="1"/>
</dbReference>
<dbReference type="Gene3D" id="3.40.50.150">
    <property type="entry name" value="Vaccinia Virus protein VP39"/>
    <property type="match status" value="1"/>
</dbReference>
<dbReference type="Pfam" id="PF08241">
    <property type="entry name" value="Methyltransf_11"/>
    <property type="match status" value="1"/>
</dbReference>
<dbReference type="InterPro" id="IPR013216">
    <property type="entry name" value="Methyltransf_11"/>
</dbReference>
<feature type="non-terminal residue" evidence="5">
    <location>
        <position position="430"/>
    </location>
</feature>
<dbReference type="InterPro" id="IPR029063">
    <property type="entry name" value="SAM-dependent_MTases_sf"/>
</dbReference>
<evidence type="ECO:0000256" key="3">
    <source>
        <dbReference type="SAM" id="MobiDB-lite"/>
    </source>
</evidence>
<feature type="region of interest" description="Disordered" evidence="3">
    <location>
        <begin position="1"/>
        <end position="20"/>
    </location>
</feature>
<feature type="compositionally biased region" description="Basic residues" evidence="3">
    <location>
        <begin position="251"/>
        <end position="262"/>
    </location>
</feature>
<evidence type="ECO:0000256" key="1">
    <source>
        <dbReference type="ARBA" id="ARBA00022603"/>
    </source>
</evidence>
<proteinExistence type="predicted"/>
<dbReference type="Proteomes" id="UP000053800">
    <property type="component" value="Unassembled WGS sequence"/>
</dbReference>
<gene>
    <name evidence="5" type="ORF">I314_01358</name>
</gene>
<evidence type="ECO:0000313" key="6">
    <source>
        <dbReference type="Proteomes" id="UP000053800"/>
    </source>
</evidence>
<dbReference type="SUPFAM" id="SSF53335">
    <property type="entry name" value="S-adenosyl-L-methionine-dependent methyltransferases"/>
    <property type="match status" value="1"/>
</dbReference>
<protein>
    <submittedName>
        <fullName evidence="5">tRNA (Uracil-5-)-methyltransferase TRM9</fullName>
    </submittedName>
</protein>
<feature type="region of interest" description="Disordered" evidence="3">
    <location>
        <begin position="196"/>
        <end position="326"/>
    </location>
</feature>
<sequence length="430" mass="47171">MPKPVPQPVAPFSSPHQDEERTVHTVYEAIAPHFSQTRFKPWPLIARFLSTQPPGSIGLDSGAGNGKYLPVAHQAGCEMIALDRSSGLLSHARKMGFGGLNANRQEDGKEGTEDGSEVAECVRGDMGVDVWRAGVFDFVISIAAVHHLSTPERRQHAVQLKMMLRPLRLSSQPPYARFMIYVWAYEQGESSRRKMGSAASAAASKPGSEVPSRVVSPLQGKDEGEEQGKEKIQDVLVPWVLAPKKGETSKKSKQPKQPKSKQPKQAMEKHHYSKEPISGGKSLHNDSSCPLSGSELQSGSSFSGPTRLSEPQAEPEPASKSEPEPEPQIFHRYYHLFTTGELQLLVEAAGRAEGFHVIPSQDGGDDGNQTKIEIETEDEGNRDRVEGSVIEKEEAAGKWEGGGEGKWLRVRGVGWEMDNWWLEGEVGKLQ</sequence>
<evidence type="ECO:0000256" key="2">
    <source>
        <dbReference type="ARBA" id="ARBA00022679"/>
    </source>
</evidence>
<keyword evidence="2" id="KW-0808">Transferase</keyword>
<evidence type="ECO:0000259" key="4">
    <source>
        <dbReference type="Pfam" id="PF08241"/>
    </source>
</evidence>
<feature type="compositionally biased region" description="Basic and acidic residues" evidence="3">
    <location>
        <begin position="220"/>
        <end position="233"/>
    </location>
</feature>
<feature type="compositionally biased region" description="Low complexity" evidence="3">
    <location>
        <begin position="292"/>
        <end position="316"/>
    </location>
</feature>
<keyword evidence="1" id="KW-0489">Methyltransferase</keyword>
<organism evidence="5 6">
    <name type="scientific">Cryptococcus bacillisporus CA1873</name>
    <dbReference type="NCBI Taxonomy" id="1296111"/>
    <lineage>
        <taxon>Eukaryota</taxon>
        <taxon>Fungi</taxon>
        <taxon>Dikarya</taxon>
        <taxon>Basidiomycota</taxon>
        <taxon>Agaricomycotina</taxon>
        <taxon>Tremellomycetes</taxon>
        <taxon>Tremellales</taxon>
        <taxon>Cryptococcaceae</taxon>
        <taxon>Cryptococcus</taxon>
        <taxon>Cryptococcus gattii species complex</taxon>
    </lineage>
</organism>
<dbReference type="CDD" id="cd02440">
    <property type="entry name" value="AdoMet_MTases"/>
    <property type="match status" value="1"/>
</dbReference>
<feature type="domain" description="Methyltransferase type 11" evidence="4">
    <location>
        <begin position="59"/>
        <end position="158"/>
    </location>
</feature>
<keyword evidence="6" id="KW-1185">Reference proteome</keyword>
<accession>A0ABR5BFC4</accession>
<dbReference type="EMBL" id="KN848891">
    <property type="protein sequence ID" value="KIR67866.1"/>
    <property type="molecule type" value="Genomic_DNA"/>
</dbReference>
<name>A0ABR5BFC4_CRYGA</name>
<reference evidence="5 6" key="1">
    <citation type="submission" date="2015-01" db="EMBL/GenBank/DDBJ databases">
        <title>The Genome Sequence of Cryptococcus gattii CA1873.</title>
        <authorList>
            <consortium name="The Broad Institute Genomics Platform"/>
            <person name="Cuomo C."/>
            <person name="Litvintseva A."/>
            <person name="Chen Y."/>
            <person name="Heitman J."/>
            <person name="Sun S."/>
            <person name="Springer D."/>
            <person name="Dromer F."/>
            <person name="Young S."/>
            <person name="Zeng Q."/>
            <person name="Gargeya S."/>
            <person name="Abouelleil A."/>
            <person name="Alvarado L."/>
            <person name="Chapman S.B."/>
            <person name="Gainer-Dewar J."/>
            <person name="Goldberg J."/>
            <person name="Griggs A."/>
            <person name="Gujja S."/>
            <person name="Hansen M."/>
            <person name="Howarth C."/>
            <person name="Imamovic A."/>
            <person name="Larimer J."/>
            <person name="Murphy C."/>
            <person name="Naylor J."/>
            <person name="Pearson M."/>
            <person name="Priest M."/>
            <person name="Roberts A."/>
            <person name="Saif S."/>
            <person name="Shea T."/>
            <person name="Sykes S."/>
            <person name="Wortman J."/>
            <person name="Nusbaum C."/>
            <person name="Birren B."/>
        </authorList>
    </citation>
    <scope>NUCLEOTIDE SEQUENCE [LARGE SCALE GENOMIC DNA]</scope>
    <source>
        <strain evidence="5 6">CA1873</strain>
    </source>
</reference>
<evidence type="ECO:0000313" key="5">
    <source>
        <dbReference type="EMBL" id="KIR67866.1"/>
    </source>
</evidence>
<dbReference type="InterPro" id="IPR051422">
    <property type="entry name" value="AlkB_tRNA_MeTrf/Diox"/>
</dbReference>
<dbReference type="PANTHER" id="PTHR13069">
    <property type="entry name" value="ALKYLATED DNA REPAIR PROTEIN ALKB HOMOLOG 8"/>
    <property type="match status" value="1"/>
</dbReference>